<dbReference type="EMBL" id="WWHY01000001">
    <property type="protein sequence ID" value="MYR32451.1"/>
    <property type="molecule type" value="Genomic_DNA"/>
</dbReference>
<evidence type="ECO:0000256" key="2">
    <source>
        <dbReference type="PIRSR" id="PIRSR600888-1"/>
    </source>
</evidence>
<dbReference type="PANTHER" id="PTHR21047:SF2">
    <property type="entry name" value="THYMIDINE DIPHOSPHO-4-KETO-RHAMNOSE 3,5-EPIMERASE"/>
    <property type="match status" value="1"/>
</dbReference>
<dbReference type="InterPro" id="IPR000888">
    <property type="entry name" value="RmlC-like"/>
</dbReference>
<dbReference type="Proteomes" id="UP000467124">
    <property type="component" value="Unassembled WGS sequence"/>
</dbReference>
<dbReference type="EMBL" id="JAYMRS010000020">
    <property type="protein sequence ID" value="MFB8771117.1"/>
    <property type="molecule type" value="Genomic_DNA"/>
</dbReference>
<evidence type="ECO:0000313" key="3">
    <source>
        <dbReference type="EMBL" id="MFB8771117.1"/>
    </source>
</evidence>
<dbReference type="GeneID" id="91394398"/>
<evidence type="ECO:0000313" key="5">
    <source>
        <dbReference type="Proteomes" id="UP000467124"/>
    </source>
</evidence>
<evidence type="ECO:0000256" key="1">
    <source>
        <dbReference type="ARBA" id="ARBA00010154"/>
    </source>
</evidence>
<dbReference type="Proteomes" id="UP001585053">
    <property type="component" value="Unassembled WGS sequence"/>
</dbReference>
<comment type="similarity">
    <text evidence="1">Belongs to the dTDP-4-dehydrorhamnose 3,5-epimerase family.</text>
</comment>
<keyword evidence="6" id="KW-1185">Reference proteome</keyword>
<evidence type="ECO:0000313" key="6">
    <source>
        <dbReference type="Proteomes" id="UP001585053"/>
    </source>
</evidence>
<dbReference type="Gene3D" id="2.60.120.10">
    <property type="entry name" value="Jelly Rolls"/>
    <property type="match status" value="1"/>
</dbReference>
<feature type="active site" description="Proton donor" evidence="2">
    <location>
        <position position="134"/>
    </location>
</feature>
<dbReference type="GO" id="GO:0005829">
    <property type="term" value="C:cytosol"/>
    <property type="evidence" value="ECO:0007669"/>
    <property type="project" value="TreeGrafter"/>
</dbReference>
<dbReference type="CDD" id="cd00438">
    <property type="entry name" value="cupin_RmlC"/>
    <property type="match status" value="1"/>
</dbReference>
<organism evidence="4 5">
    <name type="scientific">Nocardiopsis alba</name>
    <dbReference type="NCBI Taxonomy" id="53437"/>
    <lineage>
        <taxon>Bacteria</taxon>
        <taxon>Bacillati</taxon>
        <taxon>Actinomycetota</taxon>
        <taxon>Actinomycetes</taxon>
        <taxon>Streptosporangiales</taxon>
        <taxon>Nocardiopsidaceae</taxon>
        <taxon>Nocardiopsis</taxon>
    </lineage>
</organism>
<sequence>MAADISRTAIPGVLIFDPARIPDERGVFYEGIRTEDVEAAGEAPFRPHQINYSVSRRNTLRGVHSVTVPPGQAKLVTCVRGAVRDIVVDLRIGSPTFGEHHVTSLDEASGRSVYVPPGVGHGFLSLADDTCICYVLSTAHVQGTQVDVDPLDPELALPWGFTERPLMSEKDARANGVAEAAAAGLLPLWEETR</sequence>
<dbReference type="AlphaFoldDB" id="A0A7K2IR77"/>
<dbReference type="SUPFAM" id="SSF51182">
    <property type="entry name" value="RmlC-like cupins"/>
    <property type="match status" value="1"/>
</dbReference>
<dbReference type="InterPro" id="IPR011051">
    <property type="entry name" value="RmlC_Cupin_sf"/>
</dbReference>
<dbReference type="PANTHER" id="PTHR21047">
    <property type="entry name" value="DTDP-6-DEOXY-D-GLUCOSE-3,5 EPIMERASE"/>
    <property type="match status" value="1"/>
</dbReference>
<dbReference type="GO" id="GO:0008830">
    <property type="term" value="F:dTDP-4-dehydrorhamnose 3,5-epimerase activity"/>
    <property type="evidence" value="ECO:0007669"/>
    <property type="project" value="InterPro"/>
</dbReference>
<comment type="caution">
    <text evidence="4">The sequence shown here is derived from an EMBL/GenBank/DDBJ whole genome shotgun (WGS) entry which is preliminary data.</text>
</comment>
<reference evidence="3 6" key="2">
    <citation type="submission" date="2024-01" db="EMBL/GenBank/DDBJ databases">
        <title>Genome mining of biosynthetic gene clusters to explore secondary metabolites of Streptomyces sp.</title>
        <authorList>
            <person name="Baig A."/>
            <person name="Ajitkumar Shintre N."/>
            <person name="Kumar H."/>
            <person name="Anbarasu A."/>
            <person name="Ramaiah S."/>
        </authorList>
    </citation>
    <scope>NUCLEOTIDE SEQUENCE [LARGE SCALE GENOMIC DNA]</scope>
    <source>
        <strain evidence="3 6">A01</strain>
    </source>
</reference>
<name>A0A7K2IR77_9ACTN</name>
<reference evidence="4 5" key="1">
    <citation type="journal article" date="2019" name="Nat. Commun.">
        <title>The antimicrobial potential of Streptomyces from insect microbiomes.</title>
        <authorList>
            <person name="Chevrette M.G."/>
            <person name="Carlson C.M."/>
            <person name="Ortega H.E."/>
            <person name="Thomas C."/>
            <person name="Ananiev G.E."/>
            <person name="Barns K.J."/>
            <person name="Book A.J."/>
            <person name="Cagnazzo J."/>
            <person name="Carlos C."/>
            <person name="Flanigan W."/>
            <person name="Grubbs K.J."/>
            <person name="Horn H.A."/>
            <person name="Hoffmann F.M."/>
            <person name="Klassen J.L."/>
            <person name="Knack J.J."/>
            <person name="Lewin G.R."/>
            <person name="McDonald B.R."/>
            <person name="Muller L."/>
            <person name="Melo W.G.P."/>
            <person name="Pinto-Tomas A.A."/>
            <person name="Schmitz A."/>
            <person name="Wendt-Pienkowski E."/>
            <person name="Wildman S."/>
            <person name="Zhao M."/>
            <person name="Zhang F."/>
            <person name="Bugni T.S."/>
            <person name="Andes D.R."/>
            <person name="Pupo M.T."/>
            <person name="Currie C.R."/>
        </authorList>
    </citation>
    <scope>NUCLEOTIDE SEQUENCE [LARGE SCALE GENOMIC DNA]</scope>
    <source>
        <strain evidence="4 5">SID5840</strain>
    </source>
</reference>
<gene>
    <name evidence="4" type="ORF">GTW20_09240</name>
    <name evidence="3" type="ORF">VSQ78_25735</name>
</gene>
<feature type="active site" description="Proton acceptor" evidence="2">
    <location>
        <position position="64"/>
    </location>
</feature>
<proteinExistence type="inferred from homology"/>
<protein>
    <submittedName>
        <fullName evidence="3 4">dTDP-4-dehydrorhamnose 3,5-epimerase</fullName>
    </submittedName>
</protein>
<dbReference type="Pfam" id="PF00908">
    <property type="entry name" value="dTDP_sugar_isom"/>
    <property type="match status" value="1"/>
</dbReference>
<dbReference type="InterPro" id="IPR014710">
    <property type="entry name" value="RmlC-like_jellyroll"/>
</dbReference>
<dbReference type="RefSeq" id="WP_017533173.1">
    <property type="nucleotide sequence ID" value="NZ_BAZE01000022.1"/>
</dbReference>
<accession>A0A7K2IR77</accession>
<evidence type="ECO:0000313" key="4">
    <source>
        <dbReference type="EMBL" id="MYR32451.1"/>
    </source>
</evidence>
<dbReference type="GO" id="GO:0000271">
    <property type="term" value="P:polysaccharide biosynthetic process"/>
    <property type="evidence" value="ECO:0007669"/>
    <property type="project" value="TreeGrafter"/>
</dbReference>